<dbReference type="AlphaFoldDB" id="A0A7K1SWX9"/>
<dbReference type="EMBL" id="WPIK01000007">
    <property type="protein sequence ID" value="MVN21831.1"/>
    <property type="molecule type" value="Genomic_DNA"/>
</dbReference>
<keyword evidence="4" id="KW-1185">Reference proteome</keyword>
<comment type="caution">
    <text evidence="3">The sequence shown here is derived from an EMBL/GenBank/DDBJ whole genome shotgun (WGS) entry which is preliminary data.</text>
</comment>
<protein>
    <recommendedName>
        <fullName evidence="2">Putative beta-lactamase-inhibitor-like PepSY-like domain-containing protein</fullName>
    </recommendedName>
</protein>
<dbReference type="SUPFAM" id="SSF160574">
    <property type="entry name" value="BT0923-like"/>
    <property type="match status" value="1"/>
</dbReference>
<reference evidence="3 4" key="1">
    <citation type="submission" date="2019-12" db="EMBL/GenBank/DDBJ databases">
        <title>Mucilaginibacter sp. HMF7410 genome sequencing and assembly.</title>
        <authorList>
            <person name="Kang H."/>
            <person name="Cha I."/>
            <person name="Kim H."/>
            <person name="Joh K."/>
        </authorList>
    </citation>
    <scope>NUCLEOTIDE SEQUENCE [LARGE SCALE GENOMIC DNA]</scope>
    <source>
        <strain evidence="3 4">HMF7410</strain>
    </source>
</reference>
<accession>A0A7K1SWX9</accession>
<keyword evidence="1" id="KW-0732">Signal</keyword>
<feature type="domain" description="Putative beta-lactamase-inhibitor-like PepSY-like" evidence="2">
    <location>
        <begin position="81"/>
        <end position="143"/>
    </location>
</feature>
<dbReference type="RefSeq" id="WP_157566493.1">
    <property type="nucleotide sequence ID" value="NZ_WPIK01000007.1"/>
</dbReference>
<feature type="domain" description="Putative beta-lactamase-inhibitor-like PepSY-like" evidence="2">
    <location>
        <begin position="20"/>
        <end position="63"/>
    </location>
</feature>
<feature type="chain" id="PRO_5029459875" description="Putative beta-lactamase-inhibitor-like PepSY-like domain-containing protein" evidence="1">
    <location>
        <begin position="23"/>
        <end position="147"/>
    </location>
</feature>
<evidence type="ECO:0000256" key="1">
    <source>
        <dbReference type="SAM" id="SignalP"/>
    </source>
</evidence>
<organism evidence="3 4">
    <name type="scientific">Mucilaginibacter arboris</name>
    <dbReference type="NCBI Taxonomy" id="2682090"/>
    <lineage>
        <taxon>Bacteria</taxon>
        <taxon>Pseudomonadati</taxon>
        <taxon>Bacteroidota</taxon>
        <taxon>Sphingobacteriia</taxon>
        <taxon>Sphingobacteriales</taxon>
        <taxon>Sphingobacteriaceae</taxon>
        <taxon>Mucilaginibacter</taxon>
    </lineage>
</organism>
<gene>
    <name evidence="3" type="ORF">GO621_09800</name>
</gene>
<dbReference type="Proteomes" id="UP000462014">
    <property type="component" value="Unassembled WGS sequence"/>
</dbReference>
<proteinExistence type="predicted"/>
<evidence type="ECO:0000313" key="4">
    <source>
        <dbReference type="Proteomes" id="UP000462014"/>
    </source>
</evidence>
<sequence length="147" mass="16187">MKYRKLCLAICFLIGGLAISKAQDIKTKDVPAVVKAAFSKQYPNASDIDWKRSGSNYKVSFDLGKVDHKATYTPAGKTVSYGKDIPNSSLPKTIADNIRSRYPKATIDDVEWINTAGKITYKIGLDGTPDATLWYTSDGKFIKEVAD</sequence>
<dbReference type="Pfam" id="PF11396">
    <property type="entry name" value="PepSY_like"/>
    <property type="match status" value="2"/>
</dbReference>
<dbReference type="InterPro" id="IPR021533">
    <property type="entry name" value="PepSY-like"/>
</dbReference>
<feature type="signal peptide" evidence="1">
    <location>
        <begin position="1"/>
        <end position="22"/>
    </location>
</feature>
<name>A0A7K1SWX9_9SPHI</name>
<dbReference type="Gene3D" id="3.10.450.360">
    <property type="match status" value="1"/>
</dbReference>
<evidence type="ECO:0000259" key="2">
    <source>
        <dbReference type="Pfam" id="PF11396"/>
    </source>
</evidence>
<evidence type="ECO:0000313" key="3">
    <source>
        <dbReference type="EMBL" id="MVN21831.1"/>
    </source>
</evidence>